<gene>
    <name evidence="3" type="ORF">CEXT_99161</name>
</gene>
<dbReference type="EMBL" id="BPLR01003856">
    <property type="protein sequence ID" value="GIX89396.1"/>
    <property type="molecule type" value="Genomic_DNA"/>
</dbReference>
<accession>A0AAV4P0U9</accession>
<feature type="transmembrane region" description="Helical" evidence="1">
    <location>
        <begin position="6"/>
        <end position="23"/>
    </location>
</feature>
<dbReference type="Proteomes" id="UP001054945">
    <property type="component" value="Unassembled WGS sequence"/>
</dbReference>
<evidence type="ECO:0000313" key="4">
    <source>
        <dbReference type="Proteomes" id="UP001054945"/>
    </source>
</evidence>
<evidence type="ECO:0008006" key="5">
    <source>
        <dbReference type="Google" id="ProtNLM"/>
    </source>
</evidence>
<organism evidence="3 4">
    <name type="scientific">Caerostris extrusa</name>
    <name type="common">Bark spider</name>
    <name type="synonym">Caerostris bankana</name>
    <dbReference type="NCBI Taxonomy" id="172846"/>
    <lineage>
        <taxon>Eukaryota</taxon>
        <taxon>Metazoa</taxon>
        <taxon>Ecdysozoa</taxon>
        <taxon>Arthropoda</taxon>
        <taxon>Chelicerata</taxon>
        <taxon>Arachnida</taxon>
        <taxon>Araneae</taxon>
        <taxon>Araneomorphae</taxon>
        <taxon>Entelegynae</taxon>
        <taxon>Araneoidea</taxon>
        <taxon>Araneidae</taxon>
        <taxon>Caerostris</taxon>
    </lineage>
</organism>
<evidence type="ECO:0000256" key="1">
    <source>
        <dbReference type="SAM" id="Phobius"/>
    </source>
</evidence>
<name>A0AAV4P0U9_CAEEX</name>
<feature type="signal peptide" evidence="2">
    <location>
        <begin position="1"/>
        <end position="17"/>
    </location>
</feature>
<reference evidence="3 4" key="1">
    <citation type="submission" date="2021-06" db="EMBL/GenBank/DDBJ databases">
        <title>Caerostris extrusa draft genome.</title>
        <authorList>
            <person name="Kono N."/>
            <person name="Arakawa K."/>
        </authorList>
    </citation>
    <scope>NUCLEOTIDE SEQUENCE [LARGE SCALE GENOMIC DNA]</scope>
</reference>
<evidence type="ECO:0000256" key="2">
    <source>
        <dbReference type="SAM" id="SignalP"/>
    </source>
</evidence>
<keyword evidence="1" id="KW-1133">Transmembrane helix</keyword>
<keyword evidence="4" id="KW-1185">Reference proteome</keyword>
<feature type="chain" id="PRO_5043853721" description="Secreted protein" evidence="2">
    <location>
        <begin position="18"/>
        <end position="92"/>
    </location>
</feature>
<protein>
    <recommendedName>
        <fullName evidence="5">Secreted protein</fullName>
    </recommendedName>
</protein>
<comment type="caution">
    <text evidence="3">The sequence shown here is derived from an EMBL/GenBank/DDBJ whole genome shotgun (WGS) entry which is preliminary data.</text>
</comment>
<sequence length="92" mass="10590">MAMDKSSWVIWISLILAGTFLPIPHHNKPNTPAGWIRGRPATPHRKDHRFSIIVLMANPICCHCRKHSPVCMTSVTRCWIIWNNSLSIDRTF</sequence>
<proteinExistence type="predicted"/>
<keyword evidence="2" id="KW-0732">Signal</keyword>
<keyword evidence="1" id="KW-0812">Transmembrane</keyword>
<evidence type="ECO:0000313" key="3">
    <source>
        <dbReference type="EMBL" id="GIX89396.1"/>
    </source>
</evidence>
<dbReference type="AlphaFoldDB" id="A0AAV4P0U9"/>
<keyword evidence="1" id="KW-0472">Membrane</keyword>